<dbReference type="InterPro" id="IPR027450">
    <property type="entry name" value="AlkB-like"/>
</dbReference>
<dbReference type="CDD" id="cd00431">
    <property type="entry name" value="cysteine_hydrolases"/>
    <property type="match status" value="1"/>
</dbReference>
<organism evidence="5 6">
    <name type="scientific">Cordyceps javanica</name>
    <dbReference type="NCBI Taxonomy" id="43265"/>
    <lineage>
        <taxon>Eukaryota</taxon>
        <taxon>Fungi</taxon>
        <taxon>Dikarya</taxon>
        <taxon>Ascomycota</taxon>
        <taxon>Pezizomycotina</taxon>
        <taxon>Sordariomycetes</taxon>
        <taxon>Hypocreomycetidae</taxon>
        <taxon>Hypocreales</taxon>
        <taxon>Cordycipitaceae</taxon>
        <taxon>Cordyceps</taxon>
    </lineage>
</organism>
<gene>
    <name evidence="5" type="ORF">IF1G_07622</name>
</gene>
<comment type="caution">
    <text evidence="5">The sequence shown here is derived from an EMBL/GenBank/DDBJ whole genome shotgun (WGS) entry which is preliminary data.</text>
</comment>
<evidence type="ECO:0000313" key="5">
    <source>
        <dbReference type="EMBL" id="TQV93890.1"/>
    </source>
</evidence>
<comment type="similarity">
    <text evidence="1">Belongs to the isochorismatase family.</text>
</comment>
<dbReference type="SUPFAM" id="SSF52499">
    <property type="entry name" value="Isochorismatase-like hydrolases"/>
    <property type="match status" value="1"/>
</dbReference>
<evidence type="ECO:0000259" key="4">
    <source>
        <dbReference type="Pfam" id="PF24470"/>
    </source>
</evidence>
<feature type="domain" description="Isochorismatase-like" evidence="2">
    <location>
        <begin position="17"/>
        <end position="204"/>
    </location>
</feature>
<dbReference type="Pfam" id="PF00857">
    <property type="entry name" value="Isochorismatase"/>
    <property type="match status" value="1"/>
</dbReference>
<keyword evidence="6" id="KW-1185">Reference proteome</keyword>
<dbReference type="InterPro" id="IPR037151">
    <property type="entry name" value="AlkB-like_sf"/>
</dbReference>
<dbReference type="InterPro" id="IPR036380">
    <property type="entry name" value="Isochorismatase-like_sf"/>
</dbReference>
<dbReference type="Pfam" id="PF24470">
    <property type="entry name" value="Thiored_Isochorism"/>
    <property type="match status" value="1"/>
</dbReference>
<dbReference type="STRING" id="43265.A0A545UWP9"/>
<dbReference type="EMBL" id="SPUK01000011">
    <property type="protein sequence ID" value="TQV93890.1"/>
    <property type="molecule type" value="Genomic_DNA"/>
</dbReference>
<protein>
    <submittedName>
        <fullName evidence="5">Isochorismatase family protein family</fullName>
    </submittedName>
</protein>
<dbReference type="InterPro" id="IPR036282">
    <property type="entry name" value="Glutathione-S-Trfase_C_sf"/>
</dbReference>
<dbReference type="PANTHER" id="PTHR31212:SF5">
    <property type="entry name" value="ISOCHORISMATASE FAMILY PROTEIN FAMILY (AFU_ORTHOLOGUE AFUA_3G14500)"/>
    <property type="match status" value="1"/>
</dbReference>
<evidence type="ECO:0000259" key="2">
    <source>
        <dbReference type="Pfam" id="PF00857"/>
    </source>
</evidence>
<dbReference type="Pfam" id="PF13532">
    <property type="entry name" value="2OG-FeII_Oxy_2"/>
    <property type="match status" value="1"/>
</dbReference>
<dbReference type="SUPFAM" id="SSF51197">
    <property type="entry name" value="Clavaminate synthase-like"/>
    <property type="match status" value="1"/>
</dbReference>
<dbReference type="Gene3D" id="2.60.120.590">
    <property type="entry name" value="Alpha-ketoglutarate-dependent dioxygenase AlkB-like"/>
    <property type="match status" value="1"/>
</dbReference>
<dbReference type="InterPro" id="IPR000868">
    <property type="entry name" value="Isochorismatase-like_dom"/>
</dbReference>
<dbReference type="GO" id="GO:0006307">
    <property type="term" value="P:DNA alkylation repair"/>
    <property type="evidence" value="ECO:0007669"/>
    <property type="project" value="InterPro"/>
</dbReference>
<name>A0A545UWP9_9HYPO</name>
<reference evidence="5 6" key="1">
    <citation type="journal article" date="2019" name="Appl. Microbiol. Biotechnol.">
        <title>Genome sequence of Isaria javanica and comparative genome analysis insights into family S53 peptidase evolution in fungal entomopathogens.</title>
        <authorList>
            <person name="Lin R."/>
            <person name="Zhang X."/>
            <person name="Xin B."/>
            <person name="Zou M."/>
            <person name="Gao Y."/>
            <person name="Qin F."/>
            <person name="Hu Q."/>
            <person name="Xie B."/>
            <person name="Cheng X."/>
        </authorList>
    </citation>
    <scope>NUCLEOTIDE SEQUENCE [LARGE SCALE GENOMIC DNA]</scope>
    <source>
        <strain evidence="5 6">IJ1G</strain>
    </source>
</reference>
<feature type="domain" description="GLRG-09195 thioredoxin-like" evidence="4">
    <location>
        <begin position="500"/>
        <end position="583"/>
    </location>
</feature>
<dbReference type="GO" id="GO:0051213">
    <property type="term" value="F:dioxygenase activity"/>
    <property type="evidence" value="ECO:0007669"/>
    <property type="project" value="InterPro"/>
</dbReference>
<dbReference type="SUPFAM" id="SSF47616">
    <property type="entry name" value="GST C-terminal domain-like"/>
    <property type="match status" value="1"/>
</dbReference>
<dbReference type="PANTHER" id="PTHR31212">
    <property type="entry name" value="ALPHA-KETOGLUTARATE-DEPENDENT DIOXYGENASE ALKB HOMOLOG 3"/>
    <property type="match status" value="1"/>
</dbReference>
<proteinExistence type="inferred from homology"/>
<feature type="domain" description="Alpha-ketoglutarate-dependent dioxygenase AlkB-like" evidence="3">
    <location>
        <begin position="327"/>
        <end position="445"/>
    </location>
</feature>
<dbReference type="InterPro" id="IPR032854">
    <property type="entry name" value="ALKBH3"/>
</dbReference>
<dbReference type="Gene3D" id="1.20.1050.10">
    <property type="match status" value="1"/>
</dbReference>
<evidence type="ECO:0000313" key="6">
    <source>
        <dbReference type="Proteomes" id="UP000315783"/>
    </source>
</evidence>
<dbReference type="AlphaFoldDB" id="A0A545UWP9"/>
<sequence>MFKFDQVALPQLLLRKALIIVDFQQDFVGTNAAIPINLPEGYVGRTVRLAKAFRRIGDVVWVNSKFEEVRPPYDAHMENLASGENDSKSSASSPDAFLSHEKAECVLSSKIGAEVPQNIKDDAEKKDTFLLKSHYSAFEGTGLLRFLRARMTMEIYICGSLINAGVYATTVDAAGHGFAITLVNDCCGYSSEARQIKAIEALQALTGCGFSASTKIVKDDSPNQAGVDKNSSLHGDEIVQSMSALTLKNATTAPQAAEPDARGELREAVDNAQHQIGTIPTDISPEDTAINKFHDHRAPMNRSKSGDMSEGQEGQQLRGLCEGDTDVIENLLPIELESGIFEILRDDEVQWQRMSHQGGEVPRLVAVQGEVGSDGSMPVYRHPSDESPPLLPFSSTVLAIKAVTEKQLGHPLNHVLIQFYQNGKDYISEHSDKTLDIMRDSYIANGATAKCLDNAKDVINGQTEESISMLRAFGTENHSSDFDWNAHYGKGFDVLHLRGAPRLFLSTDSIVNMKISMMLAFYEIGYASGSISQSQKSTSQHIDDERGAMEDVFIKYVDNDDDKTEVSGDLAIMLYLHANYQKKKGTMTSGELAKQFTLFQNSISLLRRWRDILKIIGDSETLIITLNAELKPWEAWASDTDCIGGNRPNLVDFALWPVLYSMVERCGNETFTDLIALRKYYDTMKTRSSTMKMLNRLQQAQ</sequence>
<evidence type="ECO:0000256" key="1">
    <source>
        <dbReference type="ARBA" id="ARBA00006336"/>
    </source>
</evidence>
<evidence type="ECO:0000259" key="3">
    <source>
        <dbReference type="Pfam" id="PF13532"/>
    </source>
</evidence>
<accession>A0A545UWP9</accession>
<dbReference type="InterPro" id="IPR057088">
    <property type="entry name" value="GLRG_09195_Thiored"/>
</dbReference>
<dbReference type="Gene3D" id="3.40.50.850">
    <property type="entry name" value="Isochorismatase-like"/>
    <property type="match status" value="1"/>
</dbReference>
<dbReference type="Proteomes" id="UP000315783">
    <property type="component" value="Unassembled WGS sequence"/>
</dbReference>